<reference evidence="5" key="1">
    <citation type="submission" date="2016-07" db="EMBL/GenBank/DDBJ databases">
        <title>Nontailed viruses are major unrecognized killers of bacteria in the ocean.</title>
        <authorList>
            <person name="Kauffman K."/>
            <person name="Hussain F."/>
            <person name="Yang J."/>
            <person name="Arevalo P."/>
            <person name="Brown J."/>
            <person name="Cutler M."/>
            <person name="Kelly L."/>
            <person name="Polz M.F."/>
        </authorList>
    </citation>
    <scope>NUCLEOTIDE SEQUENCE [LARGE SCALE GENOMIC DNA]</scope>
    <source>
        <strain evidence="5">10N.261.45.A10</strain>
    </source>
</reference>
<evidence type="ECO:0000313" key="5">
    <source>
        <dbReference type="Proteomes" id="UP000235387"/>
    </source>
</evidence>
<feature type="region of interest" description="Disordered" evidence="1">
    <location>
        <begin position="62"/>
        <end position="84"/>
    </location>
</feature>
<dbReference type="InterPro" id="IPR025392">
    <property type="entry name" value="DUF4124"/>
</dbReference>
<name>A0A2N7L7J6_9GAMM</name>
<sequence>MRSFRVFLLSSLMLYFGAPSLSIASDDYYRWVDENGVMHFSDAPPDVSVELDIQIDVVPLEKQTTKTNIPTPDAPPAPPEPESPAMATAVRLVSPSQEATIRSNEGNISIKVDTDLPLGKDQALRLIMDGEKQSTQSANRWQLNNVDRGAHQLNVQLLQNGKVIAATQSVTVFLHRATKPKAPKPTPR</sequence>
<protein>
    <recommendedName>
        <fullName evidence="3">DUF4124 domain-containing protein</fullName>
    </recommendedName>
</protein>
<dbReference type="AlphaFoldDB" id="A0A2N7L7J6"/>
<feature type="domain" description="DUF4124" evidence="3">
    <location>
        <begin position="22"/>
        <end position="81"/>
    </location>
</feature>
<evidence type="ECO:0000259" key="3">
    <source>
        <dbReference type="Pfam" id="PF13511"/>
    </source>
</evidence>
<feature type="signal peptide" evidence="2">
    <location>
        <begin position="1"/>
        <end position="24"/>
    </location>
</feature>
<dbReference type="Pfam" id="PF13511">
    <property type="entry name" value="DUF4124"/>
    <property type="match status" value="1"/>
</dbReference>
<feature type="compositionally biased region" description="Pro residues" evidence="1">
    <location>
        <begin position="72"/>
        <end position="82"/>
    </location>
</feature>
<dbReference type="EMBL" id="MDAL01000035">
    <property type="protein sequence ID" value="PMN90095.1"/>
    <property type="molecule type" value="Genomic_DNA"/>
</dbReference>
<feature type="chain" id="PRO_5014918403" description="DUF4124 domain-containing protein" evidence="2">
    <location>
        <begin position="25"/>
        <end position="188"/>
    </location>
</feature>
<evidence type="ECO:0000313" key="4">
    <source>
        <dbReference type="EMBL" id="PMN90095.1"/>
    </source>
</evidence>
<comment type="caution">
    <text evidence="4">The sequence shown here is derived from an EMBL/GenBank/DDBJ whole genome shotgun (WGS) entry which is preliminary data.</text>
</comment>
<dbReference type="Proteomes" id="UP000235387">
    <property type="component" value="Unassembled WGS sequence"/>
</dbReference>
<proteinExistence type="predicted"/>
<gene>
    <name evidence="4" type="ORF">BCT23_21170</name>
</gene>
<evidence type="ECO:0000256" key="1">
    <source>
        <dbReference type="SAM" id="MobiDB-lite"/>
    </source>
</evidence>
<evidence type="ECO:0000256" key="2">
    <source>
        <dbReference type="SAM" id="SignalP"/>
    </source>
</evidence>
<dbReference type="RefSeq" id="WP_102391552.1">
    <property type="nucleotide sequence ID" value="NZ_MDAL01000035.1"/>
</dbReference>
<accession>A0A2N7L7J6</accession>
<keyword evidence="2" id="KW-0732">Signal</keyword>
<organism evidence="4 5">
    <name type="scientific">Enterovibrio norvegicus</name>
    <dbReference type="NCBI Taxonomy" id="188144"/>
    <lineage>
        <taxon>Bacteria</taxon>
        <taxon>Pseudomonadati</taxon>
        <taxon>Pseudomonadota</taxon>
        <taxon>Gammaproteobacteria</taxon>
        <taxon>Vibrionales</taxon>
        <taxon>Vibrionaceae</taxon>
        <taxon>Enterovibrio</taxon>
    </lineage>
</organism>